<evidence type="ECO:0000313" key="2">
    <source>
        <dbReference type="EMBL" id="UVF21349.1"/>
    </source>
</evidence>
<gene>
    <name evidence="2" type="ORF">HPT29_009585</name>
</gene>
<feature type="domain" description="PBSX phage terminase small subunit-like N-terminal" evidence="1">
    <location>
        <begin position="8"/>
        <end position="45"/>
    </location>
</feature>
<proteinExistence type="predicted"/>
<dbReference type="RefSeq" id="WP_173947483.1">
    <property type="nucleotide sequence ID" value="NZ_CP102845.1"/>
</dbReference>
<dbReference type="InterPro" id="IPR018925">
    <property type="entry name" value="XtmA-like_N"/>
</dbReference>
<evidence type="ECO:0000313" key="3">
    <source>
        <dbReference type="Proteomes" id="UP001017257"/>
    </source>
</evidence>
<dbReference type="Pfam" id="PF10668">
    <property type="entry name" value="Phage_terminase"/>
    <property type="match status" value="1"/>
</dbReference>
<evidence type="ECO:0000259" key="1">
    <source>
        <dbReference type="Pfam" id="PF10668"/>
    </source>
</evidence>
<dbReference type="Proteomes" id="UP001017257">
    <property type="component" value="Chromosome"/>
</dbReference>
<organism evidence="2 3">
    <name type="scientific">Microvirga terrae</name>
    <dbReference type="NCBI Taxonomy" id="2740529"/>
    <lineage>
        <taxon>Bacteria</taxon>
        <taxon>Pseudomonadati</taxon>
        <taxon>Pseudomonadota</taxon>
        <taxon>Alphaproteobacteria</taxon>
        <taxon>Hyphomicrobiales</taxon>
        <taxon>Methylobacteriaceae</taxon>
        <taxon>Microvirga</taxon>
    </lineage>
</organism>
<name>A0ABY5RYK8_9HYPH</name>
<protein>
    <submittedName>
        <fullName evidence="2">Helix-turn-helix domain-containing protein</fullName>
    </submittedName>
</protein>
<reference evidence="2" key="1">
    <citation type="submission" date="2022-08" db="EMBL/GenBank/DDBJ databases">
        <title>Microvirga terrae sp. nov., isolated from soil.</title>
        <authorList>
            <person name="Kim K.H."/>
            <person name="Seo Y.L."/>
            <person name="Kim J.M."/>
            <person name="Lee J.K."/>
            <person name="Han D.M."/>
            <person name="Jeon C.O."/>
        </authorList>
    </citation>
    <scope>NUCLEOTIDE SEQUENCE</scope>
    <source>
        <strain evidence="2">R24</strain>
    </source>
</reference>
<sequence>MADKKALRATAKTLYEAGRGTIKQIAAEIGVSSRTVERWSAADGWVRVTATPELSERAHRVASRLAEIPEDAKPEERGRAVEAITEQQAVDERAELLVRHRREWQVSRALLAEAVRERSTDKAKMAKVVAETTSITQKGERLAWGLDTDAGTKVQVVIERE</sequence>
<dbReference type="EMBL" id="CP102845">
    <property type="protein sequence ID" value="UVF21349.1"/>
    <property type="molecule type" value="Genomic_DNA"/>
</dbReference>
<accession>A0ABY5RYK8</accession>
<keyword evidence="3" id="KW-1185">Reference proteome</keyword>